<name>A0A8S1CX18_9INSE</name>
<organism evidence="1 2">
    <name type="scientific">Cloeon dipterum</name>
    <dbReference type="NCBI Taxonomy" id="197152"/>
    <lineage>
        <taxon>Eukaryota</taxon>
        <taxon>Metazoa</taxon>
        <taxon>Ecdysozoa</taxon>
        <taxon>Arthropoda</taxon>
        <taxon>Hexapoda</taxon>
        <taxon>Insecta</taxon>
        <taxon>Pterygota</taxon>
        <taxon>Palaeoptera</taxon>
        <taxon>Ephemeroptera</taxon>
        <taxon>Pisciforma</taxon>
        <taxon>Baetidae</taxon>
        <taxon>Cloeon</taxon>
    </lineage>
</organism>
<keyword evidence="2" id="KW-1185">Reference proteome</keyword>
<dbReference type="OrthoDB" id="10055976at2759"/>
<dbReference type="GO" id="GO:0042981">
    <property type="term" value="P:regulation of apoptotic process"/>
    <property type="evidence" value="ECO:0007669"/>
    <property type="project" value="InterPro"/>
</dbReference>
<dbReference type="FunFam" id="1.20.1440.160:FF:000001">
    <property type="entry name" value="Tumor necrosis factor alpha-induced protein 8-like 1"/>
    <property type="match status" value="1"/>
</dbReference>
<reference evidence="1 2" key="1">
    <citation type="submission" date="2020-04" db="EMBL/GenBank/DDBJ databases">
        <authorList>
            <person name="Alioto T."/>
            <person name="Alioto T."/>
            <person name="Gomez Garrido J."/>
        </authorList>
    </citation>
    <scope>NUCLEOTIDE SEQUENCE [LARGE SCALE GENOMIC DNA]</scope>
</reference>
<dbReference type="InterPro" id="IPR008477">
    <property type="entry name" value="TNFAIP8-like"/>
</dbReference>
<evidence type="ECO:0008006" key="3">
    <source>
        <dbReference type="Google" id="ProtNLM"/>
    </source>
</evidence>
<dbReference type="Gene3D" id="1.20.1440.160">
    <property type="entry name" value="Tumor necrosis factor alpha-induced protein 8-like"/>
    <property type="match status" value="1"/>
</dbReference>
<gene>
    <name evidence="1" type="ORF">CLODIP_2_CD05762</name>
</gene>
<dbReference type="EMBL" id="CADEPI010000110">
    <property type="protein sequence ID" value="CAB3375320.1"/>
    <property type="molecule type" value="Genomic_DNA"/>
</dbReference>
<dbReference type="AlphaFoldDB" id="A0A8S1CX18"/>
<comment type="caution">
    <text evidence="1">The sequence shown here is derived from an EMBL/GenBank/DDBJ whole genome shotgun (WGS) entry which is preliminary data.</text>
</comment>
<dbReference type="Pfam" id="PF05527">
    <property type="entry name" value="TNFAIP8"/>
    <property type="match status" value="1"/>
</dbReference>
<evidence type="ECO:0000313" key="2">
    <source>
        <dbReference type="Proteomes" id="UP000494165"/>
    </source>
</evidence>
<evidence type="ECO:0000313" key="1">
    <source>
        <dbReference type="EMBL" id="CAB3375320.1"/>
    </source>
</evidence>
<proteinExistence type="predicted"/>
<dbReference type="InterPro" id="IPR038355">
    <property type="entry name" value="TNFAIP8_sf"/>
</dbReference>
<sequence length="189" mass="21416">MAGEGGFKARDIGLRAQKKILSRMANKNVAKVFIDDTTGSLLDNVYKLAKSYSNDKKESEKLVKNIIKIVIKLGVLYRNDQFSKEELCRAEKFKQKFHSTAMAIVSFYEVDFSYDRPFLVNSFDACHQGLKAMVAPHLTPKSIARVDSVFNFFKDPAFLDAVFRKESPHREALGRVVRDINKALEEGGM</sequence>
<dbReference type="PANTHER" id="PTHR12757:SF1">
    <property type="entry name" value="PROTEIN SALIVARY GLANDS MARRED"/>
    <property type="match status" value="1"/>
</dbReference>
<dbReference type="GO" id="GO:0005737">
    <property type="term" value="C:cytoplasm"/>
    <property type="evidence" value="ECO:0007669"/>
    <property type="project" value="TreeGrafter"/>
</dbReference>
<dbReference type="Proteomes" id="UP000494165">
    <property type="component" value="Unassembled WGS sequence"/>
</dbReference>
<dbReference type="PANTHER" id="PTHR12757">
    <property type="entry name" value="TUMOR NECROSIS FACTOR INDUCED PROTEIN"/>
    <property type="match status" value="1"/>
</dbReference>
<protein>
    <recommendedName>
        <fullName evidence="3">Tumor necrosis factor alpha-induced protein 8-like protein</fullName>
    </recommendedName>
</protein>
<accession>A0A8S1CX18</accession>